<keyword evidence="2" id="KW-1185">Reference proteome</keyword>
<accession>A0AAP2CJ19</accession>
<dbReference type="AlphaFoldDB" id="A0AAP2CJ19"/>
<sequence length="230" mass="27037">MDDFQTYTLFIFEIDSLSHEDISSLHDQFNSTNISHSFDYEFQKLMLSRSSLSGTLIKRTITSLKYFDIEEKIFSNRTIEIFSEVEFDIDTLNNLLIIYGSSVDIPKFKGVFKRILTKGKSLTPLNISPYVIYNKIKLTSIFFKIYKMSIQAYKHTEGAIGMFKPDISKNQIAKNLFEEYKHDVTKCLIYFTYDNFEFYTNFSKTGNLQIRCHEDDFLEIQKILIKTLII</sequence>
<organism evidence="1 2">
    <name type="scientific">Litoribacter ruber</name>
    <dbReference type="NCBI Taxonomy" id="702568"/>
    <lineage>
        <taxon>Bacteria</taxon>
        <taxon>Pseudomonadati</taxon>
        <taxon>Bacteroidota</taxon>
        <taxon>Cytophagia</taxon>
        <taxon>Cytophagales</taxon>
        <taxon>Cyclobacteriaceae</taxon>
        <taxon>Litoribacter</taxon>
    </lineage>
</organism>
<proteinExistence type="predicted"/>
<name>A0AAP2CJ19_9BACT</name>
<evidence type="ECO:0000313" key="1">
    <source>
        <dbReference type="EMBL" id="MBS9525658.1"/>
    </source>
</evidence>
<reference evidence="1 2" key="1">
    <citation type="submission" date="2021-05" db="EMBL/GenBank/DDBJ databases">
        <authorList>
            <person name="Zhang Z.D."/>
            <person name="Osman G."/>
        </authorList>
    </citation>
    <scope>NUCLEOTIDE SEQUENCE [LARGE SCALE GENOMIC DNA]</scope>
    <source>
        <strain evidence="1 2">KCTC 32217</strain>
    </source>
</reference>
<protein>
    <submittedName>
        <fullName evidence="1">Uncharacterized protein</fullName>
    </submittedName>
</protein>
<dbReference type="EMBL" id="JAHCMY010000016">
    <property type="protein sequence ID" value="MBS9525658.1"/>
    <property type="molecule type" value="Genomic_DNA"/>
</dbReference>
<evidence type="ECO:0000313" key="2">
    <source>
        <dbReference type="Proteomes" id="UP001319104"/>
    </source>
</evidence>
<comment type="caution">
    <text evidence="1">The sequence shown here is derived from an EMBL/GenBank/DDBJ whole genome shotgun (WGS) entry which is preliminary data.</text>
</comment>
<dbReference type="RefSeq" id="WP_213946517.1">
    <property type="nucleotide sequence ID" value="NZ_JAHCMY010000016.1"/>
</dbReference>
<gene>
    <name evidence="1" type="ORF">KI659_16690</name>
</gene>
<dbReference type="Proteomes" id="UP001319104">
    <property type="component" value="Unassembled WGS sequence"/>
</dbReference>